<dbReference type="Pfam" id="PF08240">
    <property type="entry name" value="ADH_N"/>
    <property type="match status" value="1"/>
</dbReference>
<dbReference type="InterPro" id="IPR020807">
    <property type="entry name" value="PKS_DH"/>
</dbReference>
<feature type="domain" description="Carrier" evidence="9">
    <location>
        <begin position="2488"/>
        <end position="2565"/>
    </location>
</feature>
<dbReference type="RefSeq" id="XP_024710014.1">
    <property type="nucleotide sequence ID" value="XM_024852717.1"/>
</dbReference>
<dbReference type="CDD" id="cd05195">
    <property type="entry name" value="enoyl_red"/>
    <property type="match status" value="1"/>
</dbReference>
<dbReference type="InterPro" id="IPR020841">
    <property type="entry name" value="PKS_Beta-ketoAc_synthase_dom"/>
</dbReference>
<dbReference type="Pfam" id="PF00698">
    <property type="entry name" value="Acyl_transf_1"/>
    <property type="match status" value="1"/>
</dbReference>
<evidence type="ECO:0000256" key="7">
    <source>
        <dbReference type="ARBA" id="ARBA00023315"/>
    </source>
</evidence>
<dbReference type="SUPFAM" id="SSF55048">
    <property type="entry name" value="Probable ACP-binding domain of malonyl-CoA ACP transacylase"/>
    <property type="match status" value="1"/>
</dbReference>
<dbReference type="InterPro" id="IPR014043">
    <property type="entry name" value="Acyl_transferase_dom"/>
</dbReference>
<evidence type="ECO:0000313" key="13">
    <source>
        <dbReference type="Proteomes" id="UP000234275"/>
    </source>
</evidence>
<evidence type="ECO:0000313" key="12">
    <source>
        <dbReference type="EMBL" id="PLB54712.1"/>
    </source>
</evidence>
<dbReference type="Pfam" id="PF21089">
    <property type="entry name" value="PKS_DH_N"/>
    <property type="match status" value="1"/>
</dbReference>
<evidence type="ECO:0000256" key="5">
    <source>
        <dbReference type="ARBA" id="ARBA00023002"/>
    </source>
</evidence>
<dbReference type="GO" id="GO:0004315">
    <property type="term" value="F:3-oxoacyl-[acyl-carrier-protein] synthase activity"/>
    <property type="evidence" value="ECO:0007669"/>
    <property type="project" value="InterPro"/>
</dbReference>
<dbReference type="OrthoDB" id="329835at2759"/>
<dbReference type="InterPro" id="IPR013149">
    <property type="entry name" value="ADH-like_C"/>
</dbReference>
<protein>
    <submittedName>
        <fullName evidence="12">Putative polyketide synthase</fullName>
    </submittedName>
</protein>
<keyword evidence="3" id="KW-0808">Transferase</keyword>
<dbReference type="SMART" id="SM00827">
    <property type="entry name" value="PKS_AT"/>
    <property type="match status" value="1"/>
</dbReference>
<dbReference type="InterPro" id="IPR057326">
    <property type="entry name" value="KR_dom"/>
</dbReference>
<feature type="domain" description="PKS/mFAS DH" evidence="11">
    <location>
        <begin position="966"/>
        <end position="1276"/>
    </location>
</feature>
<dbReference type="SMART" id="SM00825">
    <property type="entry name" value="PKS_KS"/>
    <property type="match status" value="1"/>
</dbReference>
<dbReference type="SMART" id="SM00826">
    <property type="entry name" value="PKS_DH"/>
    <property type="match status" value="1"/>
</dbReference>
<dbReference type="Gene3D" id="3.90.180.10">
    <property type="entry name" value="Medium-chain alcohol dehydrogenases, catalytic domain"/>
    <property type="match status" value="1"/>
</dbReference>
<evidence type="ECO:0000256" key="2">
    <source>
        <dbReference type="ARBA" id="ARBA00022553"/>
    </source>
</evidence>
<dbReference type="InterPro" id="IPR049900">
    <property type="entry name" value="PKS_mFAS_DH"/>
</dbReference>
<dbReference type="InterPro" id="IPR009081">
    <property type="entry name" value="PP-bd_ACP"/>
</dbReference>
<dbReference type="PROSITE" id="PS52004">
    <property type="entry name" value="KS3_2"/>
    <property type="match status" value="1"/>
</dbReference>
<dbReference type="InterPro" id="IPR013154">
    <property type="entry name" value="ADH-like_N"/>
</dbReference>
<dbReference type="SUPFAM" id="SSF51735">
    <property type="entry name" value="NAD(P)-binding Rossmann-fold domains"/>
    <property type="match status" value="2"/>
</dbReference>
<feature type="domain" description="Ketosynthase family 3 (KS3)" evidence="10">
    <location>
        <begin position="18"/>
        <end position="442"/>
    </location>
</feature>
<keyword evidence="7" id="KW-0012">Acyltransferase</keyword>
<comment type="caution">
    <text evidence="12">The sequence shown here is derived from an EMBL/GenBank/DDBJ whole genome shotgun (WGS) entry which is preliminary data.</text>
</comment>
<dbReference type="CDD" id="cd00833">
    <property type="entry name" value="PKS"/>
    <property type="match status" value="1"/>
</dbReference>
<dbReference type="GeneID" id="36560415"/>
<dbReference type="Pfam" id="PF14765">
    <property type="entry name" value="PS-DH"/>
    <property type="match status" value="1"/>
</dbReference>
<dbReference type="Pfam" id="PF08242">
    <property type="entry name" value="Methyltransf_12"/>
    <property type="match status" value="1"/>
</dbReference>
<dbReference type="GO" id="GO:0004312">
    <property type="term" value="F:fatty acid synthase activity"/>
    <property type="evidence" value="ECO:0007669"/>
    <property type="project" value="TreeGrafter"/>
</dbReference>
<dbReference type="InterPro" id="IPR050091">
    <property type="entry name" value="PKS_NRPS_Biosynth_Enz"/>
</dbReference>
<dbReference type="SMART" id="SM00822">
    <property type="entry name" value="PKS_KR"/>
    <property type="match status" value="1"/>
</dbReference>
<dbReference type="Gene3D" id="3.40.50.720">
    <property type="entry name" value="NAD(P)-binding Rossmann-like Domain"/>
    <property type="match status" value="1"/>
</dbReference>
<dbReference type="VEuPathDB" id="FungiDB:P170DRAFT_470157"/>
<evidence type="ECO:0000256" key="3">
    <source>
        <dbReference type="ARBA" id="ARBA00022679"/>
    </source>
</evidence>
<feature type="region of interest" description="C-terminal hotdog fold" evidence="8">
    <location>
        <begin position="1122"/>
        <end position="1276"/>
    </location>
</feature>
<dbReference type="SUPFAM" id="SSF53335">
    <property type="entry name" value="S-adenosyl-L-methionine-dependent methyltransferases"/>
    <property type="match status" value="1"/>
</dbReference>
<dbReference type="PROSITE" id="PS52019">
    <property type="entry name" value="PKS_MFAS_DH"/>
    <property type="match status" value="1"/>
</dbReference>
<dbReference type="Pfam" id="PF08659">
    <property type="entry name" value="KR"/>
    <property type="match status" value="1"/>
</dbReference>
<dbReference type="InterPro" id="IPR016035">
    <property type="entry name" value="Acyl_Trfase/lysoPLipase"/>
</dbReference>
<dbReference type="InterPro" id="IPR001227">
    <property type="entry name" value="Ac_transferase_dom_sf"/>
</dbReference>
<dbReference type="InterPro" id="IPR020843">
    <property type="entry name" value="ER"/>
</dbReference>
<dbReference type="SUPFAM" id="SSF50129">
    <property type="entry name" value="GroES-like"/>
    <property type="match status" value="1"/>
</dbReference>
<dbReference type="Pfam" id="PF23114">
    <property type="entry name" value="NAD-bd_HRPKS_sdrA"/>
    <property type="match status" value="1"/>
</dbReference>
<dbReference type="InterPro" id="IPR032821">
    <property type="entry name" value="PKS_assoc"/>
</dbReference>
<dbReference type="InterPro" id="IPR029063">
    <property type="entry name" value="SAM-dependent_MTases_sf"/>
</dbReference>
<dbReference type="SUPFAM" id="SSF52151">
    <property type="entry name" value="FabD/lysophospholipase-like"/>
    <property type="match status" value="1"/>
</dbReference>
<evidence type="ECO:0000256" key="8">
    <source>
        <dbReference type="PROSITE-ProRule" id="PRU01363"/>
    </source>
</evidence>
<dbReference type="SUPFAM" id="SSF47336">
    <property type="entry name" value="ACP-like"/>
    <property type="match status" value="1"/>
</dbReference>
<keyword evidence="5" id="KW-0560">Oxidoreductase</keyword>
<dbReference type="InterPro" id="IPR018201">
    <property type="entry name" value="Ketoacyl_synth_AS"/>
</dbReference>
<evidence type="ECO:0000259" key="9">
    <source>
        <dbReference type="PROSITE" id="PS50075"/>
    </source>
</evidence>
<dbReference type="SMART" id="SM00829">
    <property type="entry name" value="PKS_ER"/>
    <property type="match status" value="1"/>
</dbReference>
<accession>A0A2I2GPA7</accession>
<evidence type="ECO:0000256" key="4">
    <source>
        <dbReference type="ARBA" id="ARBA00022857"/>
    </source>
</evidence>
<dbReference type="InterPro" id="IPR042104">
    <property type="entry name" value="PKS_dehydratase_sf"/>
</dbReference>
<dbReference type="GO" id="GO:0016491">
    <property type="term" value="F:oxidoreductase activity"/>
    <property type="evidence" value="ECO:0007669"/>
    <property type="project" value="UniProtKB-KW"/>
</dbReference>
<evidence type="ECO:0000256" key="6">
    <source>
        <dbReference type="ARBA" id="ARBA00023268"/>
    </source>
</evidence>
<sequence>MPLIQDTNPNLPGDRDDAPALAVVGLAFEFPQATSSDEFWEMISEGRSASTDFPKERMNIDAFYHPSQERPSSIPVRGGNFIQEDLGAFDAPFFSITPGEAACMDPQHRRMLETTYHALEDAGIPIEKCSGSDTAVYTGCFTNDYINLLQQDFELEQKHAAMGVAPSMLANRVSWFFNLKGTSMNLDSACSSSLIALHLAAQDLHAGNCSMALVGGANLVYHPHFMKIMSAFNFLSPDSRSWSFDSRGNGYARGEGLVMLVLKRVDDALRDGDCIRAVIRNTGSNQDGRTPGITQPSMQSQLDLINRTYHQAGVSMTPTRYFEAHGPGTPVGDPIEANAIGQAFKDYRTKEDPLYVGSIKANIGHLEGASGLAGLVKSILILEHGVIPPIAGFENLNPRIDATKLSLKFPKEALPWPSTGLRRVCLNSFGFGGTNATVIIDDAYHYLKHNNLNGFHRTRPLPPSYPALLTMGPNGDSQMTTEASELQVPRLLVWSAADRSTAEKLGAAYHEYVRQYPQDITDVTYTLAARRSKLSWRAFTVTGVDDQMPELTRQNAPLKARDGARLAFVFTGQGAQYLGMGRELLTHPVFLNTVNLMDDDLKSLGCSWSLKWLLEASESETPIDRPEYSQPATTCLQIALVDLLESLGVTAGVVLGHSSGEIAAAYTTGALSRSTAVKVAYYRGLLSSQLAEQRTDLSMMAVGISASDIQLYLDRLQQLGSSLEVEIGCVNSPKSITLTGSIDQLSTIQQWLESDGVFARRLRVPTAYHSTAMKAIAEDYRLAMGDLARGPAAKTIPMISSVTEDVVSSKGLASADYWVRNLTSPVKFEGALSRLLLLAQNRIQPRKQLGRKLPVDFNITHFLEIGPHKALQGPISETIRASPGSGKPTYMPLLERKQDAHITLLKTAGQLFCAGYPVDILSVNGLEDIPRSMPSSLPSYPFNHERVYWKEGRISKNFRFPQVARHDLLGTPNLDWNPQVAQWRNVVRLNELPWLRDHTIDGQIIFPGTGMVIMAVEALRQLPWAQSNLTSIEIKSAQFLHAIRFPDGLEELETQLTLTTEKAKDSTEMPWSQFRLFTIEDGSYIECCRGLIRGSVDREPRTPELPSSSGTSFEDWVAALSAGCESPKNAYENTGSSVRYGPCFQNLKDMRLGSGGKAFAHVDLSTWRSGETDDWSPQYTVHPVTMDGLAQLVVPALAYECDNLPTMVPVRAETIWINLSGPSMSSDKELLAAAQCSTRGNRGARADVVGTSSDGTQLVVYIEALETTFIGEASTSTGQDIARSLCTNLVWKPDVDMLSDEQLLEEICRGRPSEPHGSLQRHESLQLALLSFLDEAVQYVDQHPDLSIPLYLRRYVDWMRYQQGRHHDSSLTKANDWVLRDRSARDKLALDIENTDNEGRFFIHVARNLIAILSGESDPLDVMFRNGLADRYYEQMLASEHHAYPISRYLDLQCFKNPSLKVLEIGAGTGGQTLGALKALCSDGVPKCAQYDYTDISPGFFPQAKEKFKDFLDIMRFRTCDVTKDPVTQSFEPGSYDIIMASHVLHATDRLDVSLQNIRKLLKPDGKLVLMETTDPDALPISFAFGLLKGWWSPLDHEERTTYSPCITLSQWDERLKRNGFSGIQIDVPGQELPVCRYSSIIVSSARAENNVIDTTDDLIVIRDPTRAYQCEVAASIALGRRAVITTLGEAAQLNIRPSTEIVVLLEMEASVLSDLNNASYTLLQRVMTAAKNVLWVTRPLVKGERLPQHSLVEGFGRTLASEDATRKFATVALDGYEPADQASATILRLMSQIARRPVENMETTFSTSEGVLKIPRVSQNEEMNEVIHQYTRPRREEQWYCDSETDSIQGATLEVGAPGGPHEVEYRENCESLSSTLADDEVVIQVQAFGLTPRDYLIASGQLKQGGLGTQCSGIVRQAVAQSGFKEGDRVCAIGTAMAGTLIRAKSRAVIAIPSDLSFTQAAALPTPLWMAFYSLDHLAKLEADETLLVHHACTSVGQMVAQLAARQGARVLATTTSKAQQTLLCATLCLPESDVFLSSDPLLAQRLKQITEGQGVDVIVGSFDADARSKMARCLAPGGRIVDISWGASQRAQQMPLPNTSHALIDMVELFSCKPQRAHAFFQKAMKCYFEGQSKPPQFIDVYKAGKEQDAFQRYLDMDMIGELVIEFDRATAITVNCSSKPRYLFPENSYVIAGGLGGLGRSFARWMASRGARHLILLSRSGPSTSTAQALVHELEDMGVKVATPQVDISNLCHLEQTLAKLSATMPPIRGCIQATVALRDNLYENMSYEDWTISTDSKVTGSWNLHRALPQDLDFFILLSSLNGIFGSRAQANYAAGNTFKDALAHHRLAQKQKAVSIDLGLMVAEGVVAESEFLLSAMRRIGHLMEIAQDELLALLDYYCNPGLPLLPATEAQIIVGIELPDDITAKGIDLHHSIRRPIFSHLFRIGSRNGTGASNGASGQAVDQAGLIDRPAVLKALPSVGDATDQIVEWVAAKVAHMLGLSAADIDPGKPVHSYGIDSLIAVDLKNWFDREIGASITVFDLMGNAPLQRLGQVAAEKSRYRVQ</sequence>
<feature type="active site" description="Proton acceptor; for dehydratase activity" evidence="8">
    <location>
        <position position="998"/>
    </location>
</feature>
<dbReference type="InterPro" id="IPR036291">
    <property type="entry name" value="NAD(P)-bd_dom_sf"/>
</dbReference>
<keyword evidence="13" id="KW-1185">Reference proteome</keyword>
<dbReference type="GO" id="GO:0006633">
    <property type="term" value="P:fatty acid biosynthetic process"/>
    <property type="evidence" value="ECO:0007669"/>
    <property type="project" value="InterPro"/>
</dbReference>
<feature type="region of interest" description="N-terminal hotdog fold" evidence="8">
    <location>
        <begin position="966"/>
        <end position="1099"/>
    </location>
</feature>
<dbReference type="PANTHER" id="PTHR43775:SF29">
    <property type="entry name" value="ASPERFURANONE POLYKETIDE SYNTHASE AFOG-RELATED"/>
    <property type="match status" value="1"/>
</dbReference>
<dbReference type="InterPro" id="IPR013968">
    <property type="entry name" value="PKS_KR"/>
</dbReference>
<proteinExistence type="predicted"/>
<dbReference type="InterPro" id="IPR014031">
    <property type="entry name" value="Ketoacyl_synth_C"/>
</dbReference>
<keyword evidence="1" id="KW-0596">Phosphopantetheine</keyword>
<dbReference type="Pfam" id="PF23297">
    <property type="entry name" value="ACP_SdgA_C"/>
    <property type="match status" value="1"/>
</dbReference>
<dbReference type="STRING" id="1392250.A0A2I2GPA7"/>
<dbReference type="Pfam" id="PF00107">
    <property type="entry name" value="ADH_zinc_N"/>
    <property type="match status" value="1"/>
</dbReference>
<dbReference type="InterPro" id="IPR049551">
    <property type="entry name" value="PKS_DH_C"/>
</dbReference>
<organism evidence="12 13">
    <name type="scientific">Aspergillus steynii IBT 23096</name>
    <dbReference type="NCBI Taxonomy" id="1392250"/>
    <lineage>
        <taxon>Eukaryota</taxon>
        <taxon>Fungi</taxon>
        <taxon>Dikarya</taxon>
        <taxon>Ascomycota</taxon>
        <taxon>Pezizomycotina</taxon>
        <taxon>Eurotiomycetes</taxon>
        <taxon>Eurotiomycetidae</taxon>
        <taxon>Eurotiales</taxon>
        <taxon>Aspergillaceae</taxon>
        <taxon>Aspergillus</taxon>
        <taxon>Aspergillus subgen. Circumdati</taxon>
    </lineage>
</organism>
<dbReference type="GO" id="GO:0044550">
    <property type="term" value="P:secondary metabolite biosynthetic process"/>
    <property type="evidence" value="ECO:0007669"/>
    <property type="project" value="TreeGrafter"/>
</dbReference>
<evidence type="ECO:0000256" key="1">
    <source>
        <dbReference type="ARBA" id="ARBA00022450"/>
    </source>
</evidence>
<evidence type="ECO:0000259" key="10">
    <source>
        <dbReference type="PROSITE" id="PS52004"/>
    </source>
</evidence>
<dbReference type="Pfam" id="PF00109">
    <property type="entry name" value="ketoacyl-synt"/>
    <property type="match status" value="1"/>
</dbReference>
<dbReference type="InterPro" id="IPR016036">
    <property type="entry name" value="Malonyl_transacylase_ACP-bd"/>
</dbReference>
<keyword evidence="4" id="KW-0521">NADP</keyword>
<dbReference type="InterPro" id="IPR036736">
    <property type="entry name" value="ACP-like_sf"/>
</dbReference>
<dbReference type="InterPro" id="IPR056501">
    <property type="entry name" value="NAD-bd_HRPKS_sdrA"/>
</dbReference>
<dbReference type="CDD" id="cd02440">
    <property type="entry name" value="AdoMet_MTases"/>
    <property type="match status" value="1"/>
</dbReference>
<dbReference type="InterPro" id="IPR011032">
    <property type="entry name" value="GroES-like_sf"/>
</dbReference>
<dbReference type="Gene3D" id="3.40.50.150">
    <property type="entry name" value="Vaccinia Virus protein VP39"/>
    <property type="match status" value="1"/>
</dbReference>
<dbReference type="InterPro" id="IPR020806">
    <property type="entry name" value="PKS_PP-bd"/>
</dbReference>
<feature type="active site" description="Proton donor; for dehydratase activity" evidence="8">
    <location>
        <position position="1187"/>
    </location>
</feature>
<dbReference type="InterPro" id="IPR016039">
    <property type="entry name" value="Thiolase-like"/>
</dbReference>
<dbReference type="InterPro" id="IPR014030">
    <property type="entry name" value="Ketoacyl_synth_N"/>
</dbReference>
<dbReference type="SMART" id="SM00823">
    <property type="entry name" value="PKS_PP"/>
    <property type="match status" value="1"/>
</dbReference>
<dbReference type="Proteomes" id="UP000234275">
    <property type="component" value="Unassembled WGS sequence"/>
</dbReference>
<dbReference type="Pfam" id="PF02801">
    <property type="entry name" value="Ketoacyl-synt_C"/>
    <property type="match status" value="1"/>
</dbReference>
<dbReference type="InterPro" id="IPR013217">
    <property type="entry name" value="Methyltransf_12"/>
</dbReference>
<dbReference type="Pfam" id="PF16197">
    <property type="entry name" value="KAsynt_C_assoc"/>
    <property type="match status" value="1"/>
</dbReference>
<name>A0A2I2GPA7_9EURO</name>
<dbReference type="Gene3D" id="1.10.1200.10">
    <property type="entry name" value="ACP-like"/>
    <property type="match status" value="1"/>
</dbReference>
<dbReference type="SUPFAM" id="SSF53901">
    <property type="entry name" value="Thiolase-like"/>
    <property type="match status" value="1"/>
</dbReference>
<gene>
    <name evidence="12" type="ORF">P170DRAFT_470157</name>
</gene>
<dbReference type="Gene3D" id="3.30.70.3290">
    <property type="match status" value="1"/>
</dbReference>
<keyword evidence="2" id="KW-0597">Phosphoprotein</keyword>
<dbReference type="PROSITE" id="PS50075">
    <property type="entry name" value="CARRIER"/>
    <property type="match status" value="1"/>
</dbReference>
<dbReference type="InterPro" id="IPR049552">
    <property type="entry name" value="PKS_DH_N"/>
</dbReference>
<dbReference type="Gene3D" id="3.40.366.10">
    <property type="entry name" value="Malonyl-Coenzyme A Acyl Carrier Protein, domain 2"/>
    <property type="match status" value="1"/>
</dbReference>
<dbReference type="Gene3D" id="3.10.129.110">
    <property type="entry name" value="Polyketide synthase dehydratase"/>
    <property type="match status" value="1"/>
</dbReference>
<dbReference type="PROSITE" id="PS00606">
    <property type="entry name" value="KS3_1"/>
    <property type="match status" value="1"/>
</dbReference>
<evidence type="ECO:0000259" key="11">
    <source>
        <dbReference type="PROSITE" id="PS52019"/>
    </source>
</evidence>
<dbReference type="Gene3D" id="3.40.47.10">
    <property type="match status" value="1"/>
</dbReference>
<reference evidence="12 13" key="1">
    <citation type="submission" date="2016-12" db="EMBL/GenBank/DDBJ databases">
        <title>The genomes of Aspergillus section Nigri reveals drivers in fungal speciation.</title>
        <authorList>
            <consortium name="DOE Joint Genome Institute"/>
            <person name="Vesth T.C."/>
            <person name="Nybo J."/>
            <person name="Theobald S."/>
            <person name="Brandl J."/>
            <person name="Frisvad J.C."/>
            <person name="Nielsen K.F."/>
            <person name="Lyhne E.K."/>
            <person name="Kogle M.E."/>
            <person name="Kuo A."/>
            <person name="Riley R."/>
            <person name="Clum A."/>
            <person name="Nolan M."/>
            <person name="Lipzen A."/>
            <person name="Salamov A."/>
            <person name="Henrissat B."/>
            <person name="Wiebenga A."/>
            <person name="De Vries R.P."/>
            <person name="Grigoriev I.V."/>
            <person name="Mortensen U.H."/>
            <person name="Andersen M.R."/>
            <person name="Baker S.E."/>
        </authorList>
    </citation>
    <scope>NUCLEOTIDE SEQUENCE [LARGE SCALE GENOMIC DNA]</scope>
    <source>
        <strain evidence="12 13">IBT 23096</strain>
    </source>
</reference>
<dbReference type="PANTHER" id="PTHR43775">
    <property type="entry name" value="FATTY ACID SYNTHASE"/>
    <property type="match status" value="1"/>
</dbReference>
<keyword evidence="6" id="KW-0511">Multifunctional enzyme</keyword>
<dbReference type="GO" id="GO:0031177">
    <property type="term" value="F:phosphopantetheine binding"/>
    <property type="evidence" value="ECO:0007669"/>
    <property type="project" value="InterPro"/>
</dbReference>
<dbReference type="EMBL" id="MSFO01000001">
    <property type="protein sequence ID" value="PLB54712.1"/>
    <property type="molecule type" value="Genomic_DNA"/>
</dbReference>